<keyword evidence="4 6" id="KW-1133">Transmembrane helix</keyword>
<dbReference type="InterPro" id="IPR045225">
    <property type="entry name" value="Uracil/uridine/allantoin_perm"/>
</dbReference>
<feature type="transmembrane region" description="Helical" evidence="6">
    <location>
        <begin position="175"/>
        <end position="196"/>
    </location>
</feature>
<dbReference type="PANTHER" id="PTHR30618">
    <property type="entry name" value="NCS1 FAMILY PURINE/PYRIMIDINE TRANSPORTER"/>
    <property type="match status" value="1"/>
</dbReference>
<reference evidence="8" key="1">
    <citation type="journal article" date="2015" name="Genome Announc.">
        <title>Draft genome sequence of the fungus Penicillium brasilianum MG11.</title>
        <authorList>
            <person name="Horn F."/>
            <person name="Linde J."/>
            <person name="Mattern D.J."/>
            <person name="Walther G."/>
            <person name="Guthke R."/>
            <person name="Brakhage A.A."/>
            <person name="Valiante V."/>
        </authorList>
    </citation>
    <scope>NUCLEOTIDE SEQUENCE [LARGE SCALE GENOMIC DNA]</scope>
    <source>
        <strain evidence="8">MG11</strain>
    </source>
</reference>
<accession>A0A0F7U1R5</accession>
<dbReference type="AlphaFoldDB" id="A0A0F7U1R5"/>
<organism evidence="7 8">
    <name type="scientific">Penicillium brasilianum</name>
    <dbReference type="NCBI Taxonomy" id="104259"/>
    <lineage>
        <taxon>Eukaryota</taxon>
        <taxon>Fungi</taxon>
        <taxon>Dikarya</taxon>
        <taxon>Ascomycota</taxon>
        <taxon>Pezizomycotina</taxon>
        <taxon>Eurotiomycetes</taxon>
        <taxon>Eurotiomycetidae</taxon>
        <taxon>Eurotiales</taxon>
        <taxon>Aspergillaceae</taxon>
        <taxon>Penicillium</taxon>
    </lineage>
</organism>
<protein>
    <recommendedName>
        <fullName evidence="9">Allantoin permease</fullName>
    </recommendedName>
</protein>
<dbReference type="InterPro" id="IPR001248">
    <property type="entry name" value="Pur-cyt_permease"/>
</dbReference>
<dbReference type="GO" id="GO:0015205">
    <property type="term" value="F:nucleobase transmembrane transporter activity"/>
    <property type="evidence" value="ECO:0007669"/>
    <property type="project" value="TreeGrafter"/>
</dbReference>
<comment type="similarity">
    <text evidence="2">Belongs to the purine-cytosine permease (2.A.39) family.</text>
</comment>
<dbReference type="PANTHER" id="PTHR30618:SF1">
    <property type="entry name" value="URIDINE PERMEASE"/>
    <property type="match status" value="1"/>
</dbReference>
<dbReference type="Pfam" id="PF02133">
    <property type="entry name" value="Transp_cyt_pur"/>
    <property type="match status" value="1"/>
</dbReference>
<feature type="transmembrane region" description="Helical" evidence="6">
    <location>
        <begin position="143"/>
        <end position="163"/>
    </location>
</feature>
<dbReference type="Gene3D" id="1.10.4160.10">
    <property type="entry name" value="Hydantoin permease"/>
    <property type="match status" value="1"/>
</dbReference>
<proteinExistence type="inferred from homology"/>
<evidence type="ECO:0000256" key="1">
    <source>
        <dbReference type="ARBA" id="ARBA00004141"/>
    </source>
</evidence>
<name>A0A0F7U1R5_PENBI</name>
<feature type="transmembrane region" description="Helical" evidence="6">
    <location>
        <begin position="244"/>
        <end position="263"/>
    </location>
</feature>
<keyword evidence="3 6" id="KW-0812">Transmembrane</keyword>
<dbReference type="OrthoDB" id="2018619at2759"/>
<dbReference type="GO" id="GO:0005886">
    <property type="term" value="C:plasma membrane"/>
    <property type="evidence" value="ECO:0007669"/>
    <property type="project" value="TreeGrafter"/>
</dbReference>
<dbReference type="InterPro" id="IPR012681">
    <property type="entry name" value="NCS1"/>
</dbReference>
<evidence type="ECO:0000313" key="7">
    <source>
        <dbReference type="EMBL" id="CEJ62813.1"/>
    </source>
</evidence>
<evidence type="ECO:0000256" key="4">
    <source>
        <dbReference type="ARBA" id="ARBA00022989"/>
    </source>
</evidence>
<dbReference type="NCBIfam" id="TIGR00800">
    <property type="entry name" value="ncs1"/>
    <property type="match status" value="1"/>
</dbReference>
<feature type="transmembrane region" description="Helical" evidence="6">
    <location>
        <begin position="482"/>
        <end position="501"/>
    </location>
</feature>
<feature type="transmembrane region" description="Helical" evidence="6">
    <location>
        <begin position="333"/>
        <end position="352"/>
    </location>
</feature>
<evidence type="ECO:0000313" key="8">
    <source>
        <dbReference type="Proteomes" id="UP000042958"/>
    </source>
</evidence>
<gene>
    <name evidence="7" type="ORF">PMG11_11300</name>
</gene>
<feature type="transmembrane region" description="Helical" evidence="6">
    <location>
        <begin position="291"/>
        <end position="313"/>
    </location>
</feature>
<evidence type="ECO:0000256" key="6">
    <source>
        <dbReference type="SAM" id="Phobius"/>
    </source>
</evidence>
<evidence type="ECO:0000256" key="2">
    <source>
        <dbReference type="ARBA" id="ARBA00008974"/>
    </source>
</evidence>
<feature type="transmembrane region" description="Helical" evidence="6">
    <location>
        <begin position="443"/>
        <end position="461"/>
    </location>
</feature>
<dbReference type="Proteomes" id="UP000042958">
    <property type="component" value="Unassembled WGS sequence"/>
</dbReference>
<evidence type="ECO:0008006" key="9">
    <source>
        <dbReference type="Google" id="ProtNLM"/>
    </source>
</evidence>
<feature type="transmembrane region" description="Helical" evidence="6">
    <location>
        <begin position="208"/>
        <end position="232"/>
    </location>
</feature>
<dbReference type="EMBL" id="CDHK01000024">
    <property type="protein sequence ID" value="CEJ62813.1"/>
    <property type="molecule type" value="Genomic_DNA"/>
</dbReference>
<keyword evidence="5 6" id="KW-0472">Membrane</keyword>
<evidence type="ECO:0000256" key="5">
    <source>
        <dbReference type="ARBA" id="ARBA00023136"/>
    </source>
</evidence>
<feature type="transmembrane region" description="Helical" evidence="6">
    <location>
        <begin position="398"/>
        <end position="423"/>
    </location>
</feature>
<feature type="transmembrane region" description="Helical" evidence="6">
    <location>
        <begin position="49"/>
        <end position="68"/>
    </location>
</feature>
<comment type="subcellular location">
    <subcellularLocation>
        <location evidence="1">Membrane</location>
        <topology evidence="1">Multi-pass membrane protein</topology>
    </subcellularLocation>
</comment>
<keyword evidence="8" id="KW-1185">Reference proteome</keyword>
<evidence type="ECO:0000256" key="3">
    <source>
        <dbReference type="ARBA" id="ARBA00022692"/>
    </source>
</evidence>
<sequence length="556" mass="61517">MALLKSFLRQLETSAYRHHDNDAAEDGQSGRQNHDILPLPPKDRAWGRLSYFAFWFAAASSVADWYAVSTAYAAGLSVWEALFTLFGGRVISSWFMLANGRPGAMYGIPLPAVVRASFGIYGSMWPIISRACLSIIYNGLNLVQGSLCVYVMLHAIFPSIAYLPEVMPANAGFTTGQLIGLVILWALVFCLLFVPIPRLKIFIYLKVAAFFIAALSLLIWCSGLAGGIGAVVRQPSKFSGTKRAWLLTRFFFLGIANTTTFIMNSSDLQRYSKRADSPNWGQLVGAPLANLIVHLFGVLVSSSSSIIFGEVVWNPMLLLDRIQSENYTPENRAGCFFIALLFVYSSMISMILENSLPAGNDLAGMLPRFISYHRGTIICAVISIAMNPWYLLTSASTFLNFISSFGVFLAPSCGVMLAHYFVIVRGYISIPDLYSSSRDGPYYYIYGFNWRAYAAYICALAPNLYGFSGALGNKIPLEASHAYNFMFEIGVVVSFCVYIVLCYCWKIPHQVPLSQKGWREIDPYRRSSLQVLDAISASERGDAGAQTPIKTDEKTI</sequence>
<feature type="transmembrane region" description="Helical" evidence="6">
    <location>
        <begin position="372"/>
        <end position="391"/>
    </location>
</feature>